<keyword evidence="4" id="KW-1185">Reference proteome</keyword>
<evidence type="ECO:0000313" key="4">
    <source>
        <dbReference type="Proteomes" id="UP000185612"/>
    </source>
</evidence>
<reference evidence="4" key="1">
    <citation type="submission" date="2016-12" db="EMBL/GenBank/DDBJ databases">
        <authorList>
            <person name="Meng X."/>
        </authorList>
    </citation>
    <scope>NUCLEOTIDE SEQUENCE [LARGE SCALE GENOMIC DNA]</scope>
    <source>
        <strain evidence="4">DSM 20732</strain>
    </source>
</reference>
<dbReference type="Pfam" id="PF19200">
    <property type="entry name" value="MupG_N"/>
    <property type="match status" value="1"/>
</dbReference>
<dbReference type="EMBL" id="MQVS01000006">
    <property type="protein sequence ID" value="OKL51517.1"/>
    <property type="molecule type" value="Genomic_DNA"/>
</dbReference>
<dbReference type="InterPro" id="IPR043894">
    <property type="entry name" value="MupG_C"/>
</dbReference>
<dbReference type="Pfam" id="PF05913">
    <property type="entry name" value="MupG_C"/>
    <property type="match status" value="1"/>
</dbReference>
<feature type="domain" description="6-phospho-N-acetylmuramidase N-terminal" evidence="2">
    <location>
        <begin position="32"/>
        <end position="226"/>
    </location>
</feature>
<evidence type="ECO:0000259" key="1">
    <source>
        <dbReference type="Pfam" id="PF05913"/>
    </source>
</evidence>
<dbReference type="STRING" id="52770.BSZ40_06625"/>
<dbReference type="Gene3D" id="2.40.100.10">
    <property type="entry name" value="Cyclophilin-like"/>
    <property type="match status" value="1"/>
</dbReference>
<evidence type="ECO:0000259" key="2">
    <source>
        <dbReference type="Pfam" id="PF19200"/>
    </source>
</evidence>
<protein>
    <recommendedName>
        <fullName evidence="5">DUF871 domain-containing protein</fullName>
    </recommendedName>
</protein>
<dbReference type="PANTHER" id="PTHR38435">
    <property type="match status" value="1"/>
</dbReference>
<feature type="domain" description="6-phospho-N-acetylmuramidase C-terminal" evidence="1">
    <location>
        <begin position="251"/>
        <end position="346"/>
    </location>
</feature>
<dbReference type="InterPro" id="IPR043797">
    <property type="entry name" value="MupG_N"/>
</dbReference>
<dbReference type="AlphaFoldDB" id="A0A1Q5PVC4"/>
<dbReference type="SUPFAM" id="SSF50891">
    <property type="entry name" value="Cyclophilin-like"/>
    <property type="match status" value="1"/>
</dbReference>
<evidence type="ECO:0008006" key="5">
    <source>
        <dbReference type="Google" id="ProtNLM"/>
    </source>
</evidence>
<gene>
    <name evidence="3" type="ORF">BSZ40_06625</name>
</gene>
<dbReference type="SUPFAM" id="SSF51445">
    <property type="entry name" value="(Trans)glycosidases"/>
    <property type="match status" value="1"/>
</dbReference>
<dbReference type="InParanoid" id="A0A1Q5PVC4"/>
<dbReference type="Proteomes" id="UP000185612">
    <property type="component" value="Unassembled WGS sequence"/>
</dbReference>
<name>A0A1Q5PVC4_9ACTO</name>
<accession>A0A1Q5PVC4</accession>
<proteinExistence type="predicted"/>
<dbReference type="OrthoDB" id="5809921at2"/>
<dbReference type="PANTHER" id="PTHR38435:SF2">
    <property type="entry name" value="DUF871 DOMAIN-CONTAINING PROTEIN"/>
    <property type="match status" value="1"/>
</dbReference>
<organism evidence="3 4">
    <name type="scientific">Buchananella hordeovulneris</name>
    <dbReference type="NCBI Taxonomy" id="52770"/>
    <lineage>
        <taxon>Bacteria</taxon>
        <taxon>Bacillati</taxon>
        <taxon>Actinomycetota</taxon>
        <taxon>Actinomycetes</taxon>
        <taxon>Actinomycetales</taxon>
        <taxon>Actinomycetaceae</taxon>
        <taxon>Buchananella</taxon>
    </lineage>
</organism>
<dbReference type="InterPro" id="IPR029000">
    <property type="entry name" value="Cyclophilin-like_dom_sf"/>
</dbReference>
<dbReference type="Gene3D" id="3.20.20.70">
    <property type="entry name" value="Aldolase class I"/>
    <property type="match status" value="1"/>
</dbReference>
<dbReference type="InterPro" id="IPR017853">
    <property type="entry name" value="GH"/>
</dbReference>
<dbReference type="InterPro" id="IPR013785">
    <property type="entry name" value="Aldolase_TIM"/>
</dbReference>
<evidence type="ECO:0000313" key="3">
    <source>
        <dbReference type="EMBL" id="OKL51517.1"/>
    </source>
</evidence>
<comment type="caution">
    <text evidence="3">The sequence shown here is derived from an EMBL/GenBank/DDBJ whole genome shotgun (WGS) entry which is preliminary data.</text>
</comment>
<dbReference type="InterPro" id="IPR008589">
    <property type="entry name" value="MupG"/>
</dbReference>
<dbReference type="RefSeq" id="WP_073824663.1">
    <property type="nucleotide sequence ID" value="NZ_MQVS01000006.1"/>
</dbReference>
<sequence length="350" mass="38637">MSYPAPPLYFSTYVSRFAAHREQLASLVRPGDYVFVCLHMGEEAAAPDYQEQVAHMCRTLHEWGAVILADVAGRTLEYFQAPDLLTVAQRLELDVVRIDYGVEVEHIRALLGKHRLCINASLIDERWFEVLRADMCATHNYYPRPETGLDLEQLAEPTARLQAAGLEVLSFISGEGELRGPVGAGLPTVEAHRHLPPYVAYLDLALRGRQDGIIVGDYAISPAQIALIADYRATGVISLPAHLDQSVAQLAGQEVTLRADTPAGLFRIMESREYASKGADVPVGQTGPRPRGSITVDNLTYPRYTGEMQIMRRDYPADSRVNVVGRVADGYELLLDLLAPGQRCKFVPVP</sequence>